<keyword evidence="2" id="KW-0489">Methyltransferase</keyword>
<protein>
    <submittedName>
        <fullName evidence="2">Class I SAM-dependent methyltransferase</fullName>
    </submittedName>
</protein>
<dbReference type="EMBL" id="BSYJ01000002">
    <property type="protein sequence ID" value="GMG86998.1"/>
    <property type="molecule type" value="Genomic_DNA"/>
</dbReference>
<dbReference type="InterPro" id="IPR029063">
    <property type="entry name" value="SAM-dependent_MTases_sf"/>
</dbReference>
<evidence type="ECO:0000313" key="2">
    <source>
        <dbReference type="EMBL" id="GMG86998.1"/>
    </source>
</evidence>
<evidence type="ECO:0000256" key="1">
    <source>
        <dbReference type="SAM" id="SignalP"/>
    </source>
</evidence>
<dbReference type="SUPFAM" id="SSF53335">
    <property type="entry name" value="S-adenosyl-L-methionine-dependent methyltransferases"/>
    <property type="match status" value="1"/>
</dbReference>
<keyword evidence="2" id="KW-0808">Transferase</keyword>
<dbReference type="Proteomes" id="UP001224392">
    <property type="component" value="Unassembled WGS sequence"/>
</dbReference>
<evidence type="ECO:0000313" key="3">
    <source>
        <dbReference type="Proteomes" id="UP001224392"/>
    </source>
</evidence>
<dbReference type="PIRSF" id="PIRSF031679">
    <property type="entry name" value="Mtase_Alr7345_prd"/>
    <property type="match status" value="1"/>
</dbReference>
<reference evidence="2 3" key="1">
    <citation type="submission" date="2023-04" db="EMBL/GenBank/DDBJ databases">
        <title>Marinobulbifer ophiurae gen. nov., sp. Nov., isolate from tissue of brittle star Ophioplocus japonicus.</title>
        <authorList>
            <person name="Kawano K."/>
            <person name="Sawayama S."/>
            <person name="Nakagawa S."/>
        </authorList>
    </citation>
    <scope>NUCLEOTIDE SEQUENCE [LARGE SCALE GENOMIC DNA]</scope>
    <source>
        <strain evidence="2 3">NKW57</strain>
    </source>
</reference>
<gene>
    <name evidence="2" type="ORF">MNKW57_13190</name>
</gene>
<accession>A0ABQ6LY31</accession>
<dbReference type="InterPro" id="IPR016980">
    <property type="entry name" value="S-AdoMet-dep_MeTrfase_Alr7345"/>
</dbReference>
<feature type="signal peptide" evidence="1">
    <location>
        <begin position="1"/>
        <end position="24"/>
    </location>
</feature>
<dbReference type="GO" id="GO:0008168">
    <property type="term" value="F:methyltransferase activity"/>
    <property type="evidence" value="ECO:0007669"/>
    <property type="project" value="UniProtKB-KW"/>
</dbReference>
<dbReference type="GO" id="GO:0032259">
    <property type="term" value="P:methylation"/>
    <property type="evidence" value="ECO:0007669"/>
    <property type="project" value="UniProtKB-KW"/>
</dbReference>
<organism evidence="2 3">
    <name type="scientific">Biformimicrobium ophioploci</name>
    <dbReference type="NCBI Taxonomy" id="3036711"/>
    <lineage>
        <taxon>Bacteria</taxon>
        <taxon>Pseudomonadati</taxon>
        <taxon>Pseudomonadota</taxon>
        <taxon>Gammaproteobacteria</taxon>
        <taxon>Cellvibrionales</taxon>
        <taxon>Microbulbiferaceae</taxon>
        <taxon>Biformimicrobium</taxon>
    </lineage>
</organism>
<keyword evidence="3" id="KW-1185">Reference proteome</keyword>
<dbReference type="Gene3D" id="3.40.50.150">
    <property type="entry name" value="Vaccinia Virus protein VP39"/>
    <property type="match status" value="1"/>
</dbReference>
<dbReference type="RefSeq" id="WP_285763613.1">
    <property type="nucleotide sequence ID" value="NZ_BSYJ01000002.1"/>
</dbReference>
<name>A0ABQ6LY31_9GAMM</name>
<sequence length="272" mass="29899">MKTIAAWKLPLVALGLAVSQFSLADDKALDAAIASDSRAEANVARDKFRHPKETLAFFGVKPDMSVVEIWPGGGWYTEILGPYLSEKGTLYAGHFPADTEVGYYTRSLEKFKEKVAADKASYGSVKVTEFFPKDGRSPAPSGSADMVLTFRNVHNWMRGSHEQKAFEIFFDALKPGGVLGVVEHRAKPGTSLDGMIKSGYVTEQHVIDMATKAGFVLEEKSEVNANAKDSADHPKGVWTLPPRLALDDQDRDKYVAIGESDRMTLKFRKPAK</sequence>
<comment type="caution">
    <text evidence="2">The sequence shown here is derived from an EMBL/GenBank/DDBJ whole genome shotgun (WGS) entry which is preliminary data.</text>
</comment>
<keyword evidence="1" id="KW-0732">Signal</keyword>
<proteinExistence type="predicted"/>
<feature type="chain" id="PRO_5045828751" evidence="1">
    <location>
        <begin position="25"/>
        <end position="272"/>
    </location>
</feature>